<comment type="caution">
    <text evidence="3">The sequence shown here is derived from an EMBL/GenBank/DDBJ whole genome shotgun (WGS) entry which is preliminary data.</text>
</comment>
<name>A0A0Q3QIX4_9BACI</name>
<proteinExistence type="inferred from homology"/>
<keyword evidence="2" id="KW-0413">Isomerase</keyword>
<dbReference type="PATRIC" id="fig|1637975.4.peg.122"/>
<dbReference type="PANTHER" id="PTHR21198">
    <property type="entry name" value="GLUTAMATE RACEMASE"/>
    <property type="match status" value="1"/>
</dbReference>
<dbReference type="InterPro" id="IPR001920">
    <property type="entry name" value="Asp/Glu_race"/>
</dbReference>
<sequence length="238" mass="26292">MGKKSLGVIGGMGPMATSVFFEKVIENTVAGADQDHINMIILNHATLPDRTSVILNKEEDTFLHAVEKDIKLLESAGVANIAIPCNTSHYFYDKMQEMTGVNIIHMIDETCKAIHQSYGDQSKVGILATNGTVSSGIYEKGCNAYNMQLYKPNKVYQDQIMNTIYNVKSDLDIDVNVIEQIITDLIHNEGCSCVILACTELSCLKLNDEVTPYCVDAMDILVERSIEYSGGIVKKEKN</sequence>
<dbReference type="RefSeq" id="WP_053477923.1">
    <property type="nucleotide sequence ID" value="NZ_CP041305.1"/>
</dbReference>
<dbReference type="EMBL" id="LJIX01000006">
    <property type="protein sequence ID" value="KQL17566.1"/>
    <property type="molecule type" value="Genomic_DNA"/>
</dbReference>
<accession>A0A0Q3QIX4</accession>
<reference evidence="3 4" key="1">
    <citation type="submission" date="2015-09" db="EMBL/GenBank/DDBJ databases">
        <title>Genome sequencing project for genomic taxonomy and phylogenomics of Bacillus-like bacteria.</title>
        <authorList>
            <person name="Liu B."/>
            <person name="Wang J."/>
            <person name="Zhu Y."/>
            <person name="Liu G."/>
            <person name="Chen Q."/>
            <person name="Chen Z."/>
            <person name="Lan J."/>
            <person name="Che J."/>
            <person name="Ge C."/>
            <person name="Shi H."/>
            <person name="Pan Z."/>
            <person name="Liu X."/>
        </authorList>
    </citation>
    <scope>NUCLEOTIDE SEQUENCE [LARGE SCALE GENOMIC DNA]</scope>
    <source>
        <strain evidence="3 4">FJAT-18043</strain>
    </source>
</reference>
<organism evidence="3 4">
    <name type="scientific">Cytobacillus solani</name>
    <dbReference type="NCBI Taxonomy" id="1637975"/>
    <lineage>
        <taxon>Bacteria</taxon>
        <taxon>Bacillati</taxon>
        <taxon>Bacillota</taxon>
        <taxon>Bacilli</taxon>
        <taxon>Bacillales</taxon>
        <taxon>Bacillaceae</taxon>
        <taxon>Cytobacillus</taxon>
    </lineage>
</organism>
<evidence type="ECO:0000256" key="1">
    <source>
        <dbReference type="ARBA" id="ARBA00007847"/>
    </source>
</evidence>
<gene>
    <name evidence="3" type="ORF">AN957_02275</name>
</gene>
<protein>
    <submittedName>
        <fullName evidence="3">Aspartate racemase</fullName>
    </submittedName>
</protein>
<dbReference type="Pfam" id="PF01177">
    <property type="entry name" value="Asp_Glu_race"/>
    <property type="match status" value="1"/>
</dbReference>
<keyword evidence="4" id="KW-1185">Reference proteome</keyword>
<dbReference type="Gene3D" id="3.40.50.1860">
    <property type="match status" value="2"/>
</dbReference>
<dbReference type="NCBIfam" id="TIGR00035">
    <property type="entry name" value="asp_race"/>
    <property type="match status" value="1"/>
</dbReference>
<dbReference type="AlphaFoldDB" id="A0A0Q3QIX4"/>
<dbReference type="STRING" id="1637975.AN957_02275"/>
<dbReference type="GO" id="GO:0047661">
    <property type="term" value="F:amino-acid racemase activity"/>
    <property type="evidence" value="ECO:0007669"/>
    <property type="project" value="InterPro"/>
</dbReference>
<dbReference type="Proteomes" id="UP000050996">
    <property type="component" value="Unassembled WGS sequence"/>
</dbReference>
<dbReference type="InterPro" id="IPR004380">
    <property type="entry name" value="Asp_race"/>
</dbReference>
<dbReference type="SUPFAM" id="SSF53681">
    <property type="entry name" value="Aspartate/glutamate racemase"/>
    <property type="match status" value="2"/>
</dbReference>
<evidence type="ECO:0000313" key="4">
    <source>
        <dbReference type="Proteomes" id="UP000050996"/>
    </source>
</evidence>
<dbReference type="PANTHER" id="PTHR21198:SF7">
    <property type="entry name" value="ASPARTATE-GLUTAMATE RACEMASE FAMILY"/>
    <property type="match status" value="1"/>
</dbReference>
<evidence type="ECO:0000313" key="3">
    <source>
        <dbReference type="EMBL" id="KQL17566.1"/>
    </source>
</evidence>
<dbReference type="InterPro" id="IPR015942">
    <property type="entry name" value="Asp/Glu/hydantoin_racemase"/>
</dbReference>
<comment type="similarity">
    <text evidence="1">Belongs to the aspartate/glutamate racemases family.</text>
</comment>
<evidence type="ECO:0000256" key="2">
    <source>
        <dbReference type="ARBA" id="ARBA00023235"/>
    </source>
</evidence>